<proteinExistence type="predicted"/>
<dbReference type="EMBL" id="ANDB01000013">
    <property type="protein sequence ID" value="EPW17041.1"/>
    <property type="molecule type" value="Genomic_DNA"/>
</dbReference>
<dbReference type="InterPro" id="IPR012477">
    <property type="entry name" value="Glyco_transf_52"/>
</dbReference>
<evidence type="ECO:0000313" key="2">
    <source>
        <dbReference type="Proteomes" id="UP000015267"/>
    </source>
</evidence>
<dbReference type="Gene3D" id="3.40.50.11110">
    <property type="entry name" value="Sialyltransferase, C-terminal GT-B Rossman nucleotide-binding domain"/>
    <property type="match status" value="1"/>
</dbReference>
<organism evidence="1 2">
    <name type="scientific">Streptococcus agalactiae CCUG 29376</name>
    <dbReference type="NCBI Taxonomy" id="1105255"/>
    <lineage>
        <taxon>Bacteria</taxon>
        <taxon>Bacillati</taxon>
        <taxon>Bacillota</taxon>
        <taxon>Bacilli</taxon>
        <taxon>Lactobacillales</taxon>
        <taxon>Streptococcaceae</taxon>
        <taxon>Streptococcus</taxon>
    </lineage>
</organism>
<gene>
    <name evidence="1" type="ORF">SAG0055_06775</name>
</gene>
<comment type="caution">
    <text evidence="1">The sequence shown here is derived from an EMBL/GenBank/DDBJ whole genome shotgun (WGS) entry which is preliminary data.</text>
</comment>
<dbReference type="Pfam" id="PF07922">
    <property type="entry name" value="Glyco_transf_52"/>
    <property type="match status" value="1"/>
</dbReference>
<dbReference type="AlphaFoldDB" id="A0AAV3JNS8"/>
<dbReference type="Proteomes" id="UP000015267">
    <property type="component" value="Unassembled WGS sequence"/>
</dbReference>
<protein>
    <submittedName>
        <fullName evidence="1">Capsular polysaccharide biosynthesis protein</fullName>
    </submittedName>
</protein>
<name>A0AAV3JNS8_STRAG</name>
<sequence>MTNRKIYVCHTLYHLLICLYKEEIYSNLEIILSSSIPDVDNLEKKLKSKTINIHILEESSGESEELLSVLKDAGLSYSKFDSNCFIFNDATPIGRTLIKHGIYYNLIEDGLNCFTYSIFSQKLWKYYVKKYILHKIQPHGFSRYCLGIEVNSLVNLPKDPRYKKFIEVPRKELFDNVTEYQKEMAINLFGAVRVSIKSPSVLVLTQPLSIDKEFMSYNNKIETSEEQFNFYKSIVNEYINKGYNVYLKVHPRDVVDYSKLPVELLPSNVPMEIIELMLTGRFECGITHSSTALDFLTCVDKKITLVDLKDIK</sequence>
<evidence type="ECO:0000313" key="1">
    <source>
        <dbReference type="EMBL" id="EPW17041.1"/>
    </source>
</evidence>
<accession>A0AAV3JNS8</accession>
<reference evidence="1 2" key="1">
    <citation type="submission" date="2012-10" db="EMBL/GenBank/DDBJ databases">
        <authorList>
            <person name="Zadoks R.N."/>
            <person name="Moroni P."/>
            <person name="Richards V.P."/>
            <person name="Durkin S.A.S."/>
            <person name="Kim M."/>
            <person name="Pavinski Bitar P.D."/>
            <person name="Stanhope M.J."/>
            <person name="Town C.D."/>
            <person name="Venter J.C."/>
        </authorList>
    </citation>
    <scope>NUCLEOTIDE SEQUENCE [LARGE SCALE GENOMIC DNA]</scope>
    <source>
        <strain evidence="1 2">CCUG 29376</strain>
    </source>
</reference>
<dbReference type="RefSeq" id="WP_000184904.1">
    <property type="nucleotide sequence ID" value="NZ_ANDB01000013.1"/>
</dbReference>